<dbReference type="EMBL" id="CP008956">
    <property type="protein sequence ID" value="QJP98685.1"/>
    <property type="molecule type" value="Genomic_DNA"/>
</dbReference>
<dbReference type="Proteomes" id="UP000501648">
    <property type="component" value="Chromosome"/>
</dbReference>
<gene>
    <name evidence="2" type="ORF">C798_00095</name>
</gene>
<dbReference type="Gene3D" id="1.10.260.40">
    <property type="entry name" value="lambda repressor-like DNA-binding domains"/>
    <property type="match status" value="1"/>
</dbReference>
<feature type="domain" description="HTH cro/C1-type" evidence="1">
    <location>
        <begin position="11"/>
        <end position="65"/>
    </location>
</feature>
<proteinExistence type="predicted"/>
<dbReference type="InterPro" id="IPR001387">
    <property type="entry name" value="Cro/C1-type_HTH"/>
</dbReference>
<dbReference type="CDD" id="cd00093">
    <property type="entry name" value="HTH_XRE"/>
    <property type="match status" value="1"/>
</dbReference>
<organism evidence="2 3">
    <name type="scientific">Herbaspirillum rubrisubalbicans Os34</name>
    <dbReference type="NCBI Taxonomy" id="1235827"/>
    <lineage>
        <taxon>Bacteria</taxon>
        <taxon>Pseudomonadati</taxon>
        <taxon>Pseudomonadota</taxon>
        <taxon>Betaproteobacteria</taxon>
        <taxon>Burkholderiales</taxon>
        <taxon>Oxalobacteraceae</taxon>
        <taxon>Herbaspirillum</taxon>
    </lineage>
</organism>
<dbReference type="SUPFAM" id="SSF47413">
    <property type="entry name" value="lambda repressor-like DNA-binding domains"/>
    <property type="match status" value="1"/>
</dbReference>
<dbReference type="AlphaFoldDB" id="A0A6M3ZJ44"/>
<name>A0A6M3ZJ44_9BURK</name>
<dbReference type="InterPro" id="IPR010982">
    <property type="entry name" value="Lambda_DNA-bd_dom_sf"/>
</dbReference>
<evidence type="ECO:0000313" key="2">
    <source>
        <dbReference type="EMBL" id="QJP98685.1"/>
    </source>
</evidence>
<dbReference type="GO" id="GO:0003677">
    <property type="term" value="F:DNA binding"/>
    <property type="evidence" value="ECO:0007669"/>
    <property type="project" value="InterPro"/>
</dbReference>
<sequence>MRNLGDIAILMRDAMKKQKVTQQDLRERAGIARRTLTGVLSGESDYKVTTLMAVLDRLGYEMVIVPKAPARAVPTQWEPTEPVVKTKVQIAIEKLNSLSPEK</sequence>
<evidence type="ECO:0000259" key="1">
    <source>
        <dbReference type="PROSITE" id="PS50943"/>
    </source>
</evidence>
<reference evidence="2 3" key="1">
    <citation type="journal article" date="2012" name="J. Bacteriol.">
        <title>Genome sequence of the pathogenic Herbaspirillum seropedicae strain Os34, isolated from rice roots.</title>
        <authorList>
            <person name="Ye W."/>
            <person name="Ye S."/>
            <person name="Liu J."/>
            <person name="Chang S."/>
            <person name="Chen M."/>
            <person name="Zhu B."/>
            <person name="Guo L."/>
            <person name="An Q."/>
        </authorList>
    </citation>
    <scope>NUCLEOTIDE SEQUENCE [LARGE SCALE GENOMIC DNA]</scope>
    <source>
        <strain evidence="2 3">Os34</strain>
    </source>
</reference>
<accession>A0A6M3ZJ44</accession>
<protein>
    <submittedName>
        <fullName evidence="2">Transcriptional regulator</fullName>
    </submittedName>
</protein>
<evidence type="ECO:0000313" key="3">
    <source>
        <dbReference type="Proteomes" id="UP000501648"/>
    </source>
</evidence>
<dbReference type="SMART" id="SM00530">
    <property type="entry name" value="HTH_XRE"/>
    <property type="match status" value="1"/>
</dbReference>
<dbReference type="Pfam" id="PF01381">
    <property type="entry name" value="HTH_3"/>
    <property type="match status" value="1"/>
</dbReference>
<dbReference type="PROSITE" id="PS50943">
    <property type="entry name" value="HTH_CROC1"/>
    <property type="match status" value="1"/>
</dbReference>